<dbReference type="NCBIfam" id="TIGR00011">
    <property type="entry name" value="YbaK_EbsC"/>
    <property type="match status" value="1"/>
</dbReference>
<dbReference type="Gene3D" id="3.90.960.10">
    <property type="entry name" value="YbaK/aminoacyl-tRNA synthetase-associated domain"/>
    <property type="match status" value="1"/>
</dbReference>
<dbReference type="PIRSF" id="PIRSF006181">
    <property type="entry name" value="EbsC_YbaK"/>
    <property type="match status" value="1"/>
</dbReference>
<evidence type="ECO:0000313" key="6">
    <source>
        <dbReference type="EMBL" id="QOY85913.1"/>
    </source>
</evidence>
<protein>
    <recommendedName>
        <fullName evidence="4">Cys-tRNA(Pro)/Cys-tRNA(Cys) deacylase</fullName>
        <ecNumber evidence="4">4.2.-.-</ecNumber>
    </recommendedName>
</protein>
<dbReference type="GO" id="GO:0002161">
    <property type="term" value="F:aminoacyl-tRNA deacylase activity"/>
    <property type="evidence" value="ECO:0007669"/>
    <property type="project" value="InterPro"/>
</dbReference>
<organism evidence="6 7">
    <name type="scientific">Paludibaculum fermentans</name>
    <dbReference type="NCBI Taxonomy" id="1473598"/>
    <lineage>
        <taxon>Bacteria</taxon>
        <taxon>Pseudomonadati</taxon>
        <taxon>Acidobacteriota</taxon>
        <taxon>Terriglobia</taxon>
        <taxon>Bryobacterales</taxon>
        <taxon>Bryobacteraceae</taxon>
        <taxon>Paludibaculum</taxon>
    </lineage>
</organism>
<evidence type="ECO:0000256" key="2">
    <source>
        <dbReference type="ARBA" id="ARBA00022917"/>
    </source>
</evidence>
<keyword evidence="3 4" id="KW-0456">Lyase</keyword>
<reference evidence="6 7" key="1">
    <citation type="submission" date="2020-10" db="EMBL/GenBank/DDBJ databases">
        <title>Complete genome sequence of Paludibaculum fermentans P105T, a facultatively anaerobic acidobacterium capable of dissimilatory Fe(III) reduction.</title>
        <authorList>
            <person name="Dedysh S.N."/>
            <person name="Beletsky A.V."/>
            <person name="Kulichevskaya I.S."/>
            <person name="Mardanov A.V."/>
            <person name="Ravin N.V."/>
        </authorList>
    </citation>
    <scope>NUCLEOTIDE SEQUENCE [LARGE SCALE GENOMIC DNA]</scope>
    <source>
        <strain evidence="6 7">P105</strain>
    </source>
</reference>
<dbReference type="EMBL" id="CP063849">
    <property type="protein sequence ID" value="QOY85913.1"/>
    <property type="molecule type" value="Genomic_DNA"/>
</dbReference>
<dbReference type="GO" id="GO:0016829">
    <property type="term" value="F:lyase activity"/>
    <property type="evidence" value="ECO:0007669"/>
    <property type="project" value="UniProtKB-KW"/>
</dbReference>
<keyword evidence="7" id="KW-1185">Reference proteome</keyword>
<name>A0A7S7SIQ0_PALFE</name>
<evidence type="ECO:0000259" key="5">
    <source>
        <dbReference type="Pfam" id="PF04073"/>
    </source>
</evidence>
<proteinExistence type="inferred from homology"/>
<dbReference type="AlphaFoldDB" id="A0A7S7SIQ0"/>
<sequence length="161" mass="17491">MAAAKTNAVRFLEGLNISFEVREYEVDPEDLSAETVAAKIGFPLEQTFKTLVARGDRTGVCLAVIPGNAALDLKALAKAMGDRKADTVPLKEVQPLTGYIRGGVTALAGKKDYPVYLDEFAQLYDRISISAGQRGMQILLAPEDYRRAVNAIYAPIAKDKE</sequence>
<dbReference type="InterPro" id="IPR007214">
    <property type="entry name" value="YbaK/aa-tRNA-synth-assoc-dom"/>
</dbReference>
<comment type="similarity">
    <text evidence="1 4">Belongs to the prolyl-tRNA editing family. YbaK/EbsC subfamily.</text>
</comment>
<dbReference type="InterPro" id="IPR004369">
    <property type="entry name" value="Prolyl-tRNA_editing_YbaK/EbsC"/>
</dbReference>
<dbReference type="CDD" id="cd00002">
    <property type="entry name" value="YbaK_deacylase"/>
    <property type="match status" value="1"/>
</dbReference>
<gene>
    <name evidence="6" type="primary">ybaK</name>
    <name evidence="6" type="ORF">IRI77_24255</name>
</gene>
<dbReference type="Proteomes" id="UP000593892">
    <property type="component" value="Chromosome"/>
</dbReference>
<dbReference type="EC" id="4.2.-.-" evidence="4"/>
<evidence type="ECO:0000256" key="3">
    <source>
        <dbReference type="ARBA" id="ARBA00023239"/>
    </source>
</evidence>
<accession>A0A7S7SIQ0</accession>
<keyword evidence="2 4" id="KW-0648">Protein biosynthesis</keyword>
<dbReference type="PANTHER" id="PTHR30411">
    <property type="entry name" value="CYTOPLASMIC PROTEIN"/>
    <property type="match status" value="1"/>
</dbReference>
<dbReference type="SUPFAM" id="SSF55826">
    <property type="entry name" value="YbaK/ProRS associated domain"/>
    <property type="match status" value="1"/>
</dbReference>
<dbReference type="RefSeq" id="WP_194447583.1">
    <property type="nucleotide sequence ID" value="NZ_CP063849.1"/>
</dbReference>
<evidence type="ECO:0000256" key="4">
    <source>
        <dbReference type="PIRNR" id="PIRNR006181"/>
    </source>
</evidence>
<evidence type="ECO:0000313" key="7">
    <source>
        <dbReference type="Proteomes" id="UP000593892"/>
    </source>
</evidence>
<evidence type="ECO:0000256" key="1">
    <source>
        <dbReference type="ARBA" id="ARBA00009798"/>
    </source>
</evidence>
<dbReference type="InterPro" id="IPR036754">
    <property type="entry name" value="YbaK/aa-tRNA-synt-asso_dom_sf"/>
</dbReference>
<feature type="domain" description="YbaK/aminoacyl-tRNA synthetase-associated" evidence="5">
    <location>
        <begin position="32"/>
        <end position="147"/>
    </location>
</feature>
<dbReference type="KEGG" id="pfer:IRI77_24255"/>
<dbReference type="PANTHER" id="PTHR30411:SF0">
    <property type="entry name" value="CYS-TRNA(PRO)_CYS-TRNA(CYS) DEACYLASE YBAK"/>
    <property type="match status" value="1"/>
</dbReference>
<dbReference type="GO" id="GO:0006412">
    <property type="term" value="P:translation"/>
    <property type="evidence" value="ECO:0007669"/>
    <property type="project" value="UniProtKB-KW"/>
</dbReference>
<dbReference type="Pfam" id="PF04073">
    <property type="entry name" value="tRNA_edit"/>
    <property type="match status" value="1"/>
</dbReference>